<evidence type="ECO:0000313" key="4">
    <source>
        <dbReference type="Proteomes" id="UP000516404"/>
    </source>
</evidence>
<name>A0A7H2BDN0_9MICC</name>
<accession>A0A7H2BDN0</accession>
<protein>
    <submittedName>
        <fullName evidence="3">Uncharacterized protein</fullName>
    </submittedName>
</protein>
<feature type="region of interest" description="Disordered" evidence="1">
    <location>
        <begin position="335"/>
        <end position="367"/>
    </location>
</feature>
<gene>
    <name evidence="3" type="ORF">IDM49_00180</name>
</gene>
<evidence type="ECO:0000256" key="2">
    <source>
        <dbReference type="SAM" id="Phobius"/>
    </source>
</evidence>
<keyword evidence="2" id="KW-0472">Membrane</keyword>
<feature type="transmembrane region" description="Helical" evidence="2">
    <location>
        <begin position="26"/>
        <end position="47"/>
    </location>
</feature>
<dbReference type="AlphaFoldDB" id="A0A7H2BDN0"/>
<reference evidence="3 4" key="1">
    <citation type="submission" date="2020-09" db="EMBL/GenBank/DDBJ databases">
        <title>Investigation of environmental microbes.</title>
        <authorList>
            <person name="Ou Y."/>
            <person name="Kang Q."/>
        </authorList>
    </citation>
    <scope>NUCLEOTIDE SEQUENCE [LARGE SCALE GENOMIC DNA]</scope>
    <source>
        <strain evidence="3 4">KJZ-14</strain>
    </source>
</reference>
<dbReference type="KEGG" id="rter:IDM49_00180"/>
<sequence>MSENLEVSDDAPVRKTWRSWFTTGRIFVLSLCLVVAVILASCAVQAAQEAQREAEYKARSEREQAAYASAVAADPINFYGAPEGFEKLVDRKFFDELAVEKMRVSQRSNGDSWKVTAIPSQAAIDDSQGFAEQMKKLAEAQEIEEILLYSSSGSELTLNPTRLMDLSPSTWRPLVSVLRSERSYDLELTEEGVLTGVVHRGGNHGESDVVGRSEVYDALRQLAQVPLGQGVASTSMNAAYVVEQPDGAVISVVMDSMAADRAEDVRRAEETLTGRDWSVSAYNINFFLRQQSSPRDSSLDEFEVGISLYSEGRDSVPQEELASLESQVKADLGENTSFDVSADSDGTGNATAQAIYPSEGAVDSSAG</sequence>
<organism evidence="3 4">
    <name type="scientific">Rothia terrae</name>
    <dbReference type="NCBI Taxonomy" id="396015"/>
    <lineage>
        <taxon>Bacteria</taxon>
        <taxon>Bacillati</taxon>
        <taxon>Actinomycetota</taxon>
        <taxon>Actinomycetes</taxon>
        <taxon>Micrococcales</taxon>
        <taxon>Micrococcaceae</taxon>
        <taxon>Rothia</taxon>
    </lineage>
</organism>
<dbReference type="GeneID" id="96622639"/>
<evidence type="ECO:0000256" key="1">
    <source>
        <dbReference type="SAM" id="MobiDB-lite"/>
    </source>
</evidence>
<evidence type="ECO:0000313" key="3">
    <source>
        <dbReference type="EMBL" id="QNV37776.1"/>
    </source>
</evidence>
<keyword evidence="2" id="KW-0812">Transmembrane</keyword>
<dbReference type="EMBL" id="CP061539">
    <property type="protein sequence ID" value="QNV37776.1"/>
    <property type="molecule type" value="Genomic_DNA"/>
</dbReference>
<dbReference type="Proteomes" id="UP000516404">
    <property type="component" value="Chromosome"/>
</dbReference>
<keyword evidence="4" id="KW-1185">Reference proteome</keyword>
<proteinExistence type="predicted"/>
<feature type="compositionally biased region" description="Polar residues" evidence="1">
    <location>
        <begin position="335"/>
        <end position="352"/>
    </location>
</feature>
<dbReference type="RefSeq" id="WP_190724595.1">
    <property type="nucleotide sequence ID" value="NZ_CP061539.1"/>
</dbReference>
<keyword evidence="2" id="KW-1133">Transmembrane helix</keyword>